<keyword evidence="3 5" id="KW-0698">rRNA processing</keyword>
<dbReference type="InterPro" id="IPR036976">
    <property type="entry name" value="RimM_N_sf"/>
</dbReference>
<comment type="domain">
    <text evidence="5">The PRC barrel domain binds ribosomal protein uS19.</text>
</comment>
<dbReference type="GO" id="GO:0043022">
    <property type="term" value="F:ribosome binding"/>
    <property type="evidence" value="ECO:0007669"/>
    <property type="project" value="InterPro"/>
</dbReference>
<feature type="domain" description="RimM N-terminal" evidence="6">
    <location>
        <begin position="1"/>
        <end position="82"/>
    </location>
</feature>
<dbReference type="Gene3D" id="2.40.30.60">
    <property type="entry name" value="RimM"/>
    <property type="match status" value="1"/>
</dbReference>
<evidence type="ECO:0000259" key="6">
    <source>
        <dbReference type="Pfam" id="PF01782"/>
    </source>
</evidence>
<dbReference type="Proteomes" id="UP000251800">
    <property type="component" value="Unassembled WGS sequence"/>
</dbReference>
<evidence type="ECO:0000313" key="9">
    <source>
        <dbReference type="Proteomes" id="UP000251800"/>
    </source>
</evidence>
<comment type="caution">
    <text evidence="8">The sequence shown here is derived from an EMBL/GenBank/DDBJ whole genome shotgun (WGS) entry which is preliminary data.</text>
</comment>
<dbReference type="PANTHER" id="PTHR33692:SF1">
    <property type="entry name" value="RIBOSOME MATURATION FACTOR RIMM"/>
    <property type="match status" value="1"/>
</dbReference>
<feature type="domain" description="Ribosome maturation factor RimM PRC barrel" evidence="7">
    <location>
        <begin position="92"/>
        <end position="156"/>
    </location>
</feature>
<dbReference type="PANTHER" id="PTHR33692">
    <property type="entry name" value="RIBOSOME MATURATION FACTOR RIMM"/>
    <property type="match status" value="1"/>
</dbReference>
<dbReference type="InterPro" id="IPR009000">
    <property type="entry name" value="Transl_B-barrel_sf"/>
</dbReference>
<evidence type="ECO:0000256" key="2">
    <source>
        <dbReference type="ARBA" id="ARBA00022517"/>
    </source>
</evidence>
<evidence type="ECO:0000313" key="8">
    <source>
        <dbReference type="EMBL" id="PWN57174.1"/>
    </source>
</evidence>
<dbReference type="Gene3D" id="2.30.30.240">
    <property type="entry name" value="PRC-barrel domain"/>
    <property type="match status" value="1"/>
</dbReference>
<evidence type="ECO:0000256" key="4">
    <source>
        <dbReference type="ARBA" id="ARBA00023186"/>
    </source>
</evidence>
<dbReference type="GO" id="GO:0005840">
    <property type="term" value="C:ribosome"/>
    <property type="evidence" value="ECO:0007669"/>
    <property type="project" value="InterPro"/>
</dbReference>
<reference evidence="8 9" key="1">
    <citation type="submission" date="2018-05" db="EMBL/GenBank/DDBJ databases">
        <title>Abyssibacter profundi OUC007T gen. nov., sp. nov, a marine bacterium isolated from seawater of the Mariana Trench.</title>
        <authorList>
            <person name="Zhou S."/>
        </authorList>
    </citation>
    <scope>NUCLEOTIDE SEQUENCE [LARGE SCALE GENOMIC DNA]</scope>
    <source>
        <strain evidence="8 9">OUC007</strain>
    </source>
</reference>
<dbReference type="SUPFAM" id="SSF50346">
    <property type="entry name" value="PRC-barrel domain"/>
    <property type="match status" value="1"/>
</dbReference>
<keyword evidence="2 5" id="KW-0690">Ribosome biogenesis</keyword>
<dbReference type="InterPro" id="IPR011961">
    <property type="entry name" value="RimM"/>
</dbReference>
<gene>
    <name evidence="5 8" type="primary">rimM</name>
    <name evidence="8" type="ORF">DEH80_04415</name>
</gene>
<dbReference type="GO" id="GO:0005737">
    <property type="term" value="C:cytoplasm"/>
    <property type="evidence" value="ECO:0007669"/>
    <property type="project" value="UniProtKB-SubCell"/>
</dbReference>
<dbReference type="InterPro" id="IPR002676">
    <property type="entry name" value="RimM_N"/>
</dbReference>
<keyword evidence="4 5" id="KW-0143">Chaperone</keyword>
<comment type="subunit">
    <text evidence="5">Binds ribosomal protein uS19.</text>
</comment>
<protein>
    <recommendedName>
        <fullName evidence="5">Ribosome maturation factor RimM</fullName>
    </recommendedName>
</protein>
<dbReference type="Pfam" id="PF24986">
    <property type="entry name" value="PRC_RimM"/>
    <property type="match status" value="1"/>
</dbReference>
<sequence length="160" mass="17905">MGEIIGVHGVRGGLTIRSFTDPLENVLHYSRWQLDERREVRVIEGGWSGKRMVVHLEEHGTPITDRDQAAALIGARICVPRTALPESDELYWADLVGLQVETPDGQSLGAVVNMLETGANDVMVVRGDRERLIPFVRDHVVHTVDLDAGRMVVDWDPEFE</sequence>
<dbReference type="HAMAP" id="MF_00014">
    <property type="entry name" value="Ribosome_mat_RimM"/>
    <property type="match status" value="1"/>
</dbReference>
<dbReference type="SUPFAM" id="SSF50447">
    <property type="entry name" value="Translation proteins"/>
    <property type="match status" value="1"/>
</dbReference>
<dbReference type="GO" id="GO:0006364">
    <property type="term" value="P:rRNA processing"/>
    <property type="evidence" value="ECO:0007669"/>
    <property type="project" value="UniProtKB-UniRule"/>
</dbReference>
<organism evidence="8 9">
    <name type="scientific">Abyssibacter profundi</name>
    <dbReference type="NCBI Taxonomy" id="2182787"/>
    <lineage>
        <taxon>Bacteria</taxon>
        <taxon>Pseudomonadati</taxon>
        <taxon>Pseudomonadota</taxon>
        <taxon>Gammaproteobacteria</taxon>
        <taxon>Chromatiales</taxon>
        <taxon>Oceanococcaceae</taxon>
        <taxon>Abyssibacter</taxon>
    </lineage>
</organism>
<dbReference type="InterPro" id="IPR011033">
    <property type="entry name" value="PRC_barrel-like_sf"/>
</dbReference>
<evidence type="ECO:0000256" key="5">
    <source>
        <dbReference type="HAMAP-Rule" id="MF_00014"/>
    </source>
</evidence>
<evidence type="ECO:0000256" key="3">
    <source>
        <dbReference type="ARBA" id="ARBA00022552"/>
    </source>
</evidence>
<dbReference type="Pfam" id="PF01782">
    <property type="entry name" value="RimM"/>
    <property type="match status" value="1"/>
</dbReference>
<evidence type="ECO:0000256" key="1">
    <source>
        <dbReference type="ARBA" id="ARBA00022490"/>
    </source>
</evidence>
<accession>A0A363UP14</accession>
<dbReference type="OrthoDB" id="9783509at2"/>
<dbReference type="InterPro" id="IPR056792">
    <property type="entry name" value="PRC_RimM"/>
</dbReference>
<keyword evidence="9" id="KW-1185">Reference proteome</keyword>
<dbReference type="NCBIfam" id="TIGR02273">
    <property type="entry name" value="16S_RimM"/>
    <property type="match status" value="1"/>
</dbReference>
<evidence type="ECO:0000259" key="7">
    <source>
        <dbReference type="Pfam" id="PF24986"/>
    </source>
</evidence>
<dbReference type="EMBL" id="QEQK01000003">
    <property type="protein sequence ID" value="PWN57174.1"/>
    <property type="molecule type" value="Genomic_DNA"/>
</dbReference>
<dbReference type="AlphaFoldDB" id="A0A363UP14"/>
<keyword evidence="1 5" id="KW-0963">Cytoplasm</keyword>
<proteinExistence type="inferred from homology"/>
<comment type="similarity">
    <text evidence="5">Belongs to the RimM family.</text>
</comment>
<comment type="function">
    <text evidence="5">An accessory protein needed during the final step in the assembly of 30S ribosomal subunit, possibly for assembly of the head region. Essential for efficient processing of 16S rRNA. May be needed both before and after RbfA during the maturation of 16S rRNA. It has affinity for free ribosomal 30S subunits but not for 70S ribosomes.</text>
</comment>
<dbReference type="GO" id="GO:0042274">
    <property type="term" value="P:ribosomal small subunit biogenesis"/>
    <property type="evidence" value="ECO:0007669"/>
    <property type="project" value="UniProtKB-UniRule"/>
</dbReference>
<name>A0A363UP14_9GAMM</name>
<comment type="subcellular location">
    <subcellularLocation>
        <location evidence="5">Cytoplasm</location>
    </subcellularLocation>
</comment>